<evidence type="ECO:0000313" key="2">
    <source>
        <dbReference type="Proteomes" id="UP001218218"/>
    </source>
</evidence>
<reference evidence="1" key="1">
    <citation type="submission" date="2023-03" db="EMBL/GenBank/DDBJ databases">
        <title>Massive genome expansion in bonnet fungi (Mycena s.s.) driven by repeated elements and novel gene families across ecological guilds.</title>
        <authorList>
            <consortium name="Lawrence Berkeley National Laboratory"/>
            <person name="Harder C.B."/>
            <person name="Miyauchi S."/>
            <person name="Viragh M."/>
            <person name="Kuo A."/>
            <person name="Thoen E."/>
            <person name="Andreopoulos B."/>
            <person name="Lu D."/>
            <person name="Skrede I."/>
            <person name="Drula E."/>
            <person name="Henrissat B."/>
            <person name="Morin E."/>
            <person name="Kohler A."/>
            <person name="Barry K."/>
            <person name="LaButti K."/>
            <person name="Morin E."/>
            <person name="Salamov A."/>
            <person name="Lipzen A."/>
            <person name="Mereny Z."/>
            <person name="Hegedus B."/>
            <person name="Baldrian P."/>
            <person name="Stursova M."/>
            <person name="Weitz H."/>
            <person name="Taylor A."/>
            <person name="Grigoriev I.V."/>
            <person name="Nagy L.G."/>
            <person name="Martin F."/>
            <person name="Kauserud H."/>
        </authorList>
    </citation>
    <scope>NUCLEOTIDE SEQUENCE</scope>
    <source>
        <strain evidence="1">CBHHK002</strain>
    </source>
</reference>
<sequence length="301" mass="33815">MGLKTEYEQMKTKGVRTYGEIAQPRSHFVKERLIEAEFDGEKSNKACDRLRPDFAKRQGDFIALRQRLPAPAVSPVVLLCSAPCFHLLIMPPVMSRLDGHRRAAVKASEILQKARVQVAWLPNCSHPRQTPHRIRPAQRRDGSDWQIDMAEALPLGLDCSLIVSLLRHPRYGNLLDTWITNLLKVQATARSAAAVAPSFGGEYFLSRSDQFSNQRNVLFDFKFSRRRDRIEGEKAKSTLSENTLGAHRFLSTNERDAGSKPPHSIATSFGARINWPAPLAKALQSPPDPISLARVDYQPVQ</sequence>
<keyword evidence="2" id="KW-1185">Reference proteome</keyword>
<dbReference type="AlphaFoldDB" id="A0AAD7ECH3"/>
<proteinExistence type="predicted"/>
<comment type="caution">
    <text evidence="1">The sequence shown here is derived from an EMBL/GenBank/DDBJ whole genome shotgun (WGS) entry which is preliminary data.</text>
</comment>
<protein>
    <submittedName>
        <fullName evidence="1">Uncharacterized protein</fullName>
    </submittedName>
</protein>
<dbReference type="Proteomes" id="UP001218218">
    <property type="component" value="Unassembled WGS sequence"/>
</dbReference>
<evidence type="ECO:0000313" key="1">
    <source>
        <dbReference type="EMBL" id="KAJ7312493.1"/>
    </source>
</evidence>
<dbReference type="EMBL" id="JARIHO010000072">
    <property type="protein sequence ID" value="KAJ7312493.1"/>
    <property type="molecule type" value="Genomic_DNA"/>
</dbReference>
<gene>
    <name evidence="1" type="ORF">DFH08DRAFT_822227</name>
</gene>
<accession>A0AAD7ECH3</accession>
<name>A0AAD7ECH3_9AGAR</name>
<organism evidence="1 2">
    <name type="scientific">Mycena albidolilacea</name>
    <dbReference type="NCBI Taxonomy" id="1033008"/>
    <lineage>
        <taxon>Eukaryota</taxon>
        <taxon>Fungi</taxon>
        <taxon>Dikarya</taxon>
        <taxon>Basidiomycota</taxon>
        <taxon>Agaricomycotina</taxon>
        <taxon>Agaricomycetes</taxon>
        <taxon>Agaricomycetidae</taxon>
        <taxon>Agaricales</taxon>
        <taxon>Marasmiineae</taxon>
        <taxon>Mycenaceae</taxon>
        <taxon>Mycena</taxon>
    </lineage>
</organism>